<dbReference type="Proteomes" id="UP000812270">
    <property type="component" value="Unassembled WGS sequence"/>
</dbReference>
<feature type="transmembrane region" description="Helical" evidence="1">
    <location>
        <begin position="6"/>
        <end position="29"/>
    </location>
</feature>
<evidence type="ECO:0000259" key="2">
    <source>
        <dbReference type="Pfam" id="PF19762"/>
    </source>
</evidence>
<protein>
    <recommendedName>
        <fullName evidence="2">DUF6249 domain-containing protein</fullName>
    </recommendedName>
</protein>
<name>A0A9E2SDG5_9BACT</name>
<dbReference type="EMBL" id="JAHSPG010000012">
    <property type="protein sequence ID" value="MBV4358535.1"/>
    <property type="molecule type" value="Genomic_DNA"/>
</dbReference>
<dbReference type="Pfam" id="PF19762">
    <property type="entry name" value="DUF6249"/>
    <property type="match status" value="1"/>
</dbReference>
<dbReference type="AlphaFoldDB" id="A0A9E2SDG5"/>
<proteinExistence type="predicted"/>
<keyword evidence="1" id="KW-0472">Membrane</keyword>
<feature type="transmembrane region" description="Helical" evidence="1">
    <location>
        <begin position="86"/>
        <end position="104"/>
    </location>
</feature>
<evidence type="ECO:0000313" key="4">
    <source>
        <dbReference type="Proteomes" id="UP000812270"/>
    </source>
</evidence>
<evidence type="ECO:0000256" key="1">
    <source>
        <dbReference type="SAM" id="Phobius"/>
    </source>
</evidence>
<accession>A0A9E2SDG5</accession>
<keyword evidence="4" id="KW-1185">Reference proteome</keyword>
<keyword evidence="1" id="KW-1133">Transmembrane helix</keyword>
<reference evidence="3" key="1">
    <citation type="submission" date="2021-06" db="EMBL/GenBank/DDBJ databases">
        <authorList>
            <person name="Huq M.A."/>
        </authorList>
    </citation>
    <scope>NUCLEOTIDE SEQUENCE</scope>
    <source>
        <strain evidence="3">MAH-26</strain>
    </source>
</reference>
<feature type="transmembrane region" description="Helical" evidence="1">
    <location>
        <begin position="58"/>
        <end position="80"/>
    </location>
</feature>
<evidence type="ECO:0000313" key="3">
    <source>
        <dbReference type="EMBL" id="MBV4358535.1"/>
    </source>
</evidence>
<comment type="caution">
    <text evidence="3">The sequence shown here is derived from an EMBL/GenBank/DDBJ whole genome shotgun (WGS) entry which is preliminary data.</text>
</comment>
<organism evidence="3 4">
    <name type="scientific">Pinibacter aurantiacus</name>
    <dbReference type="NCBI Taxonomy" id="2851599"/>
    <lineage>
        <taxon>Bacteria</taxon>
        <taxon>Pseudomonadati</taxon>
        <taxon>Bacteroidota</taxon>
        <taxon>Chitinophagia</taxon>
        <taxon>Chitinophagales</taxon>
        <taxon>Chitinophagaceae</taxon>
        <taxon>Pinibacter</taxon>
    </lineage>
</organism>
<dbReference type="InterPro" id="IPR046216">
    <property type="entry name" value="DUF6249"/>
</dbReference>
<keyword evidence="1" id="KW-0812">Transmembrane</keyword>
<gene>
    <name evidence="3" type="ORF">KTO63_15330</name>
</gene>
<feature type="domain" description="DUF6249" evidence="2">
    <location>
        <begin position="12"/>
        <end position="108"/>
    </location>
</feature>
<sequence>METGQLAILWLIISFVSGFAMIFGWRYLVNKENMALIDRGINPKEFANIPAPYRSLKWGLLLIGSGIGLALAYVVTQHILNTENPALWFAFIAIGGGIGLVYSYKIEKKEVLDQQREIKNAA</sequence>
<dbReference type="RefSeq" id="WP_217792249.1">
    <property type="nucleotide sequence ID" value="NZ_JAHSPG010000012.1"/>
</dbReference>